<feature type="transmembrane region" description="Helical" evidence="1">
    <location>
        <begin position="63"/>
        <end position="83"/>
    </location>
</feature>
<evidence type="ECO:0000256" key="1">
    <source>
        <dbReference type="SAM" id="Phobius"/>
    </source>
</evidence>
<evidence type="ECO:0000313" key="2">
    <source>
        <dbReference type="EMBL" id="KAK3763135.1"/>
    </source>
</evidence>
<keyword evidence="1" id="KW-0812">Transmembrane</keyword>
<name>A0AAE0Z5R7_9GAST</name>
<comment type="caution">
    <text evidence="2">The sequence shown here is derived from an EMBL/GenBank/DDBJ whole genome shotgun (WGS) entry which is preliminary data.</text>
</comment>
<accession>A0AAE0Z5R7</accession>
<keyword evidence="3" id="KW-1185">Reference proteome</keyword>
<organism evidence="2 3">
    <name type="scientific">Elysia crispata</name>
    <name type="common">lettuce slug</name>
    <dbReference type="NCBI Taxonomy" id="231223"/>
    <lineage>
        <taxon>Eukaryota</taxon>
        <taxon>Metazoa</taxon>
        <taxon>Spiralia</taxon>
        <taxon>Lophotrochozoa</taxon>
        <taxon>Mollusca</taxon>
        <taxon>Gastropoda</taxon>
        <taxon>Heterobranchia</taxon>
        <taxon>Euthyneura</taxon>
        <taxon>Panpulmonata</taxon>
        <taxon>Sacoglossa</taxon>
        <taxon>Placobranchoidea</taxon>
        <taxon>Plakobranchidae</taxon>
        <taxon>Elysia</taxon>
    </lineage>
</organism>
<keyword evidence="1" id="KW-1133">Transmembrane helix</keyword>
<proteinExistence type="predicted"/>
<protein>
    <submittedName>
        <fullName evidence="2">Uncharacterized protein</fullName>
    </submittedName>
</protein>
<keyword evidence="1" id="KW-0472">Membrane</keyword>
<evidence type="ECO:0000313" key="3">
    <source>
        <dbReference type="Proteomes" id="UP001283361"/>
    </source>
</evidence>
<dbReference type="Proteomes" id="UP001283361">
    <property type="component" value="Unassembled WGS sequence"/>
</dbReference>
<reference evidence="2" key="1">
    <citation type="journal article" date="2023" name="G3 (Bethesda)">
        <title>A reference genome for the long-term kleptoplast-retaining sea slug Elysia crispata morphotype clarki.</title>
        <authorList>
            <person name="Eastman K.E."/>
            <person name="Pendleton A.L."/>
            <person name="Shaikh M.A."/>
            <person name="Suttiyut T."/>
            <person name="Ogas R."/>
            <person name="Tomko P."/>
            <person name="Gavelis G."/>
            <person name="Widhalm J.R."/>
            <person name="Wisecaver J.H."/>
        </authorList>
    </citation>
    <scope>NUCLEOTIDE SEQUENCE</scope>
    <source>
        <strain evidence="2">ECLA1</strain>
    </source>
</reference>
<sequence length="117" mass="12782">MAHTESPSARYPCGTEVLSILPSRLASSFLRLSTSLMLHHYLTTLFTGDTVDFCIITIMIEHLIYFTVFALAILAIVYFASVIHSTFASPTPSHPSASCLASAILYSVYHSATLQPL</sequence>
<dbReference type="EMBL" id="JAWDGP010004597">
    <property type="protein sequence ID" value="KAK3763135.1"/>
    <property type="molecule type" value="Genomic_DNA"/>
</dbReference>
<gene>
    <name evidence="2" type="ORF">RRG08_056415</name>
</gene>
<dbReference type="AlphaFoldDB" id="A0AAE0Z5R7"/>